<feature type="domain" description="PPIase cyclophilin-type" evidence="4">
    <location>
        <begin position="81"/>
        <end position="232"/>
    </location>
</feature>
<dbReference type="Proteomes" id="UP001556631">
    <property type="component" value="Unassembled WGS sequence"/>
</dbReference>
<feature type="region of interest" description="Disordered" evidence="2">
    <location>
        <begin position="29"/>
        <end position="74"/>
    </location>
</feature>
<dbReference type="GO" id="GO:0003755">
    <property type="term" value="F:peptidyl-prolyl cis-trans isomerase activity"/>
    <property type="evidence" value="ECO:0007669"/>
    <property type="project" value="UniProtKB-EC"/>
</dbReference>
<evidence type="ECO:0000259" key="4">
    <source>
        <dbReference type="PROSITE" id="PS50072"/>
    </source>
</evidence>
<dbReference type="EMBL" id="JBFPJR010000058">
    <property type="protein sequence ID" value="MEX0429718.1"/>
    <property type="molecule type" value="Genomic_DNA"/>
</dbReference>
<dbReference type="SUPFAM" id="SSF50891">
    <property type="entry name" value="Cyclophilin-like"/>
    <property type="match status" value="1"/>
</dbReference>
<evidence type="ECO:0000256" key="2">
    <source>
        <dbReference type="SAM" id="MobiDB-lite"/>
    </source>
</evidence>
<keyword evidence="5" id="KW-0413">Isomerase</keyword>
<evidence type="ECO:0000256" key="1">
    <source>
        <dbReference type="ARBA" id="ARBA00002388"/>
    </source>
</evidence>
<dbReference type="PANTHER" id="PTHR45625:SF3">
    <property type="entry name" value="PEPTIDYL-PROLYL CIS-TRANS ISOMERASE B-RELATED"/>
    <property type="match status" value="1"/>
</dbReference>
<evidence type="ECO:0000313" key="5">
    <source>
        <dbReference type="EMBL" id="MEX0429718.1"/>
    </source>
</evidence>
<dbReference type="CDD" id="cd00317">
    <property type="entry name" value="cyclophilin"/>
    <property type="match status" value="1"/>
</dbReference>
<dbReference type="InterPro" id="IPR002130">
    <property type="entry name" value="Cyclophilin-type_PPIase_dom"/>
</dbReference>
<comment type="function">
    <text evidence="1">PPIases accelerate the folding of proteins. It catalyzes the cis-trans isomerization of proline imidic peptide bonds in oligopeptides.</text>
</comment>
<dbReference type="Pfam" id="PF00160">
    <property type="entry name" value="Pro_isomerase"/>
    <property type="match status" value="1"/>
</dbReference>
<keyword evidence="6" id="KW-1185">Reference proteome</keyword>
<dbReference type="PROSITE" id="PS50072">
    <property type="entry name" value="CSA_PPIASE_2"/>
    <property type="match status" value="1"/>
</dbReference>
<evidence type="ECO:0000256" key="3">
    <source>
        <dbReference type="SAM" id="SignalP"/>
    </source>
</evidence>
<feature type="chain" id="PRO_5047498217" evidence="3">
    <location>
        <begin position="31"/>
        <end position="233"/>
    </location>
</feature>
<dbReference type="PANTHER" id="PTHR45625">
    <property type="entry name" value="PEPTIDYL-PROLYL CIS-TRANS ISOMERASE-RELATED"/>
    <property type="match status" value="1"/>
</dbReference>
<gene>
    <name evidence="5" type="ORF">AB3X52_19035</name>
</gene>
<evidence type="ECO:0000313" key="6">
    <source>
        <dbReference type="Proteomes" id="UP001556631"/>
    </source>
</evidence>
<keyword evidence="3" id="KW-0732">Signal</keyword>
<reference evidence="5 6" key="1">
    <citation type="submission" date="2024-07" db="EMBL/GenBank/DDBJ databases">
        <authorList>
            <person name="Lee S."/>
            <person name="Kang M."/>
        </authorList>
    </citation>
    <scope>NUCLEOTIDE SEQUENCE [LARGE SCALE GENOMIC DNA]</scope>
    <source>
        <strain evidence="5 6">DS6</strain>
    </source>
</reference>
<proteinExistence type="predicted"/>
<feature type="compositionally biased region" description="Low complexity" evidence="2">
    <location>
        <begin position="29"/>
        <end position="47"/>
    </location>
</feature>
<dbReference type="RefSeq" id="WP_367995684.1">
    <property type="nucleotide sequence ID" value="NZ_JBFPJR010000058.1"/>
</dbReference>
<name>A0ABV3T3J7_9ACTN</name>
<organism evidence="5 6">
    <name type="scientific">Nocardioides eburneus</name>
    <dbReference type="NCBI Taxonomy" id="3231482"/>
    <lineage>
        <taxon>Bacteria</taxon>
        <taxon>Bacillati</taxon>
        <taxon>Actinomycetota</taxon>
        <taxon>Actinomycetes</taxon>
        <taxon>Propionibacteriales</taxon>
        <taxon>Nocardioidaceae</taxon>
        <taxon>Nocardioides</taxon>
    </lineage>
</organism>
<accession>A0ABV3T3J7</accession>
<sequence length="233" mass="23271">MLTRALTIAAGAALLLTLAGCGSHGTSASAAADNAPAGSSSSPSGAGRCSYPADPAGASKKVDPPPSTPSENGKVRATITSSVGALHLTLDATKAPCTVNSFVSLADQGFYDGTSCHRLGDATGFELLQCGDPTGTGTGGPGYSILDEYDGSETYPAGTLAMARASQPNSGGSQFFMVFGDTQLSPKYTVFGTLDQAAVKALAKVGKAGNDGAWGDGTGRPIIPVTFTKVTVR</sequence>
<dbReference type="Gene3D" id="2.40.100.10">
    <property type="entry name" value="Cyclophilin-like"/>
    <property type="match status" value="1"/>
</dbReference>
<comment type="caution">
    <text evidence="5">The sequence shown here is derived from an EMBL/GenBank/DDBJ whole genome shotgun (WGS) entry which is preliminary data.</text>
</comment>
<dbReference type="InterPro" id="IPR044666">
    <property type="entry name" value="Cyclophilin_A-like"/>
</dbReference>
<dbReference type="InterPro" id="IPR029000">
    <property type="entry name" value="Cyclophilin-like_dom_sf"/>
</dbReference>
<protein>
    <submittedName>
        <fullName evidence="5">Peptidylprolyl isomerase</fullName>
        <ecNumber evidence="5">5.2.1.8</ecNumber>
    </submittedName>
</protein>
<feature type="signal peptide" evidence="3">
    <location>
        <begin position="1"/>
        <end position="30"/>
    </location>
</feature>
<dbReference type="PROSITE" id="PS51257">
    <property type="entry name" value="PROKAR_LIPOPROTEIN"/>
    <property type="match status" value="1"/>
</dbReference>
<dbReference type="EC" id="5.2.1.8" evidence="5"/>